<sequence>MYNLGTHESISGQIINSNLAQKLQMKKEQLWINLREAQIINQILCLKTQILNKRNLVNHHIEALDLSINFLKRIGVYQ</sequence>
<proteinExistence type="predicted"/>
<protein>
    <submittedName>
        <fullName evidence="1">Uncharacterized protein</fullName>
    </submittedName>
</protein>
<dbReference type="VEuPathDB" id="FungiDB:PSTT_16833"/>
<dbReference type="Proteomes" id="UP000239156">
    <property type="component" value="Unassembled WGS sequence"/>
</dbReference>
<evidence type="ECO:0000313" key="2">
    <source>
        <dbReference type="Proteomes" id="UP000239156"/>
    </source>
</evidence>
<reference evidence="1" key="1">
    <citation type="submission" date="2017-12" db="EMBL/GenBank/DDBJ databases">
        <title>Gene loss provides genomic basis for host adaptation in cereal stripe rust fungi.</title>
        <authorList>
            <person name="Xia C."/>
        </authorList>
    </citation>
    <scope>NUCLEOTIDE SEQUENCE [LARGE SCALE GENOMIC DNA]</scope>
    <source>
        <strain evidence="1">93-210</strain>
    </source>
</reference>
<gene>
    <name evidence="1" type="ORF">PSTT_16833</name>
</gene>
<organism evidence="1 2">
    <name type="scientific">Puccinia striiformis</name>
    <dbReference type="NCBI Taxonomy" id="27350"/>
    <lineage>
        <taxon>Eukaryota</taxon>
        <taxon>Fungi</taxon>
        <taxon>Dikarya</taxon>
        <taxon>Basidiomycota</taxon>
        <taxon>Pucciniomycotina</taxon>
        <taxon>Pucciniomycetes</taxon>
        <taxon>Pucciniales</taxon>
        <taxon>Pucciniaceae</taxon>
        <taxon>Puccinia</taxon>
    </lineage>
</organism>
<name>A0A2S4UBB9_9BASI</name>
<evidence type="ECO:0000313" key="1">
    <source>
        <dbReference type="EMBL" id="POV94491.1"/>
    </source>
</evidence>
<comment type="caution">
    <text evidence="1">The sequence shown here is derived from an EMBL/GenBank/DDBJ whole genome shotgun (WGS) entry which is preliminary data.</text>
</comment>
<dbReference type="EMBL" id="PKSL01000415">
    <property type="protein sequence ID" value="POV94491.1"/>
    <property type="molecule type" value="Genomic_DNA"/>
</dbReference>
<accession>A0A2S4UBB9</accession>
<dbReference type="AlphaFoldDB" id="A0A2S4UBB9"/>
<keyword evidence="2" id="KW-1185">Reference proteome</keyword>